<dbReference type="OrthoDB" id="9803668at2"/>
<dbReference type="Pfam" id="PF02272">
    <property type="entry name" value="DHHA1"/>
    <property type="match status" value="1"/>
</dbReference>
<sequence length="325" mass="34582">MNNLADIALAIDRADSVLICGHVLPDGDSLGSMLALGLALEKLGKKVTMGGADRVPAIYGFLPGVDRYVEGAPPAGEYDTFIVLDCSVPERLGKGYQEMLSSGVVVINLDHHAGSKSFGTYRYIDPAAAAVGEIIFDLFNLMKVDISLESAICLYTAIVTDTGSFQYENMQPDTHRRVAELLELGVPAAQINQELYEEKPKAVLDLLGLALGTLSLSPCGRVCWMTVTRKLLNISGAEDEHTEGLVNYARSIRGVQVGILFRETEGGDFKISFRSKGTVDVNRLSAMFGGGGHPRASGCVMSGNLADIQEKIVSAAVLAAGGINN</sequence>
<dbReference type="InterPro" id="IPR051319">
    <property type="entry name" value="Oligoribo/pAp-PDE_c-di-AMP_PDE"/>
</dbReference>
<dbReference type="PANTHER" id="PTHR47618:SF1">
    <property type="entry name" value="BIFUNCTIONAL OLIGORIBONUCLEASE AND PAP PHOSPHATASE NRNA"/>
    <property type="match status" value="1"/>
</dbReference>
<proteinExistence type="predicted"/>
<feature type="domain" description="DHHA1" evidence="2">
    <location>
        <begin position="236"/>
        <end position="312"/>
    </location>
</feature>
<reference evidence="3 4" key="1">
    <citation type="journal article" date="2018" name="Environ. Microbiol.">
        <title>Novel energy conservation strategies and behaviour of Pelotomaculum schinkii driving syntrophic propionate catabolism.</title>
        <authorList>
            <person name="Hidalgo-Ahumada C.A.P."/>
            <person name="Nobu M.K."/>
            <person name="Narihiro T."/>
            <person name="Tamaki H."/>
            <person name="Liu W.T."/>
            <person name="Kamagata Y."/>
            <person name="Stams A.J.M."/>
            <person name="Imachi H."/>
            <person name="Sousa D.Z."/>
        </authorList>
    </citation>
    <scope>NUCLEOTIDE SEQUENCE [LARGE SCALE GENOMIC DNA]</scope>
    <source>
        <strain evidence="3 4">MGP</strain>
    </source>
</reference>
<dbReference type="RefSeq" id="WP_134214399.1">
    <property type="nucleotide sequence ID" value="NZ_QFFZ01000031.1"/>
</dbReference>
<dbReference type="EMBL" id="QFFZ01000031">
    <property type="protein sequence ID" value="TEB10181.1"/>
    <property type="molecule type" value="Genomic_DNA"/>
</dbReference>
<dbReference type="InterPro" id="IPR003156">
    <property type="entry name" value="DHHA1_dom"/>
</dbReference>
<protein>
    <submittedName>
        <fullName evidence="3">Bifunctional oligoribonuclease and PAP phosphatase NrnA</fullName>
        <ecNumber evidence="3">3.1.-.-</ecNumber>
    </submittedName>
</protein>
<accession>A0A4Y7RMX8</accession>
<dbReference type="SUPFAM" id="SSF64182">
    <property type="entry name" value="DHH phosphoesterases"/>
    <property type="match status" value="1"/>
</dbReference>
<dbReference type="GO" id="GO:0003676">
    <property type="term" value="F:nucleic acid binding"/>
    <property type="evidence" value="ECO:0007669"/>
    <property type="project" value="InterPro"/>
</dbReference>
<dbReference type="AlphaFoldDB" id="A0A4Y7RMX8"/>
<dbReference type="Proteomes" id="UP000297597">
    <property type="component" value="Unassembled WGS sequence"/>
</dbReference>
<gene>
    <name evidence="3" type="primary">nrnA</name>
    <name evidence="3" type="ORF">Pmgp_02586</name>
</gene>
<evidence type="ECO:0000259" key="1">
    <source>
        <dbReference type="Pfam" id="PF01368"/>
    </source>
</evidence>
<dbReference type="InterPro" id="IPR001667">
    <property type="entry name" value="DDH_dom"/>
</dbReference>
<dbReference type="InterPro" id="IPR038763">
    <property type="entry name" value="DHH_sf"/>
</dbReference>
<evidence type="ECO:0000313" key="4">
    <source>
        <dbReference type="Proteomes" id="UP000297597"/>
    </source>
</evidence>
<evidence type="ECO:0000313" key="3">
    <source>
        <dbReference type="EMBL" id="TEB10181.1"/>
    </source>
</evidence>
<keyword evidence="3" id="KW-0378">Hydrolase</keyword>
<dbReference type="Pfam" id="PF01368">
    <property type="entry name" value="DHH"/>
    <property type="match status" value="1"/>
</dbReference>
<evidence type="ECO:0000259" key="2">
    <source>
        <dbReference type="Pfam" id="PF02272"/>
    </source>
</evidence>
<organism evidence="3 4">
    <name type="scientific">Pelotomaculum propionicicum</name>
    <dbReference type="NCBI Taxonomy" id="258475"/>
    <lineage>
        <taxon>Bacteria</taxon>
        <taxon>Bacillati</taxon>
        <taxon>Bacillota</taxon>
        <taxon>Clostridia</taxon>
        <taxon>Eubacteriales</taxon>
        <taxon>Desulfotomaculaceae</taxon>
        <taxon>Pelotomaculum</taxon>
    </lineage>
</organism>
<dbReference type="EC" id="3.1.-.-" evidence="3"/>
<dbReference type="GO" id="GO:0016787">
    <property type="term" value="F:hydrolase activity"/>
    <property type="evidence" value="ECO:0007669"/>
    <property type="project" value="UniProtKB-KW"/>
</dbReference>
<dbReference type="Gene3D" id="3.90.1640.10">
    <property type="entry name" value="inorganic pyrophosphatase (n-terminal core)"/>
    <property type="match status" value="1"/>
</dbReference>
<dbReference type="Gene3D" id="3.10.310.30">
    <property type="match status" value="1"/>
</dbReference>
<keyword evidence="4" id="KW-1185">Reference proteome</keyword>
<name>A0A4Y7RMX8_9FIRM</name>
<comment type="caution">
    <text evidence="3">The sequence shown here is derived from an EMBL/GenBank/DDBJ whole genome shotgun (WGS) entry which is preliminary data.</text>
</comment>
<feature type="domain" description="DDH" evidence="1">
    <location>
        <begin position="17"/>
        <end position="158"/>
    </location>
</feature>
<dbReference type="PANTHER" id="PTHR47618">
    <property type="entry name" value="BIFUNCTIONAL OLIGORIBONUCLEASE AND PAP PHOSPHATASE NRNA"/>
    <property type="match status" value="1"/>
</dbReference>